<evidence type="ECO:0000313" key="2">
    <source>
        <dbReference type="EMBL" id="MBB5036628.1"/>
    </source>
</evidence>
<protein>
    <recommendedName>
        <fullName evidence="4">Lipoprotein</fullName>
    </recommendedName>
</protein>
<organism evidence="2 3">
    <name type="scientific">Prosthecobacter dejongeii</name>
    <dbReference type="NCBI Taxonomy" id="48465"/>
    <lineage>
        <taxon>Bacteria</taxon>
        <taxon>Pseudomonadati</taxon>
        <taxon>Verrucomicrobiota</taxon>
        <taxon>Verrucomicrobiia</taxon>
        <taxon>Verrucomicrobiales</taxon>
        <taxon>Verrucomicrobiaceae</taxon>
        <taxon>Prosthecobacter</taxon>
    </lineage>
</organism>
<comment type="caution">
    <text evidence="2">The sequence shown here is derived from an EMBL/GenBank/DDBJ whole genome shotgun (WGS) entry which is preliminary data.</text>
</comment>
<accession>A0A7W7YI65</accession>
<dbReference type="RefSeq" id="WP_184205655.1">
    <property type="nucleotide sequence ID" value="NZ_JACHIF010000001.1"/>
</dbReference>
<keyword evidence="3" id="KW-1185">Reference proteome</keyword>
<keyword evidence="1" id="KW-0732">Signal</keyword>
<dbReference type="EMBL" id="JACHIF010000001">
    <property type="protein sequence ID" value="MBB5036628.1"/>
    <property type="molecule type" value="Genomic_DNA"/>
</dbReference>
<evidence type="ECO:0000313" key="3">
    <source>
        <dbReference type="Proteomes" id="UP000534294"/>
    </source>
</evidence>
<evidence type="ECO:0000256" key="1">
    <source>
        <dbReference type="SAM" id="SignalP"/>
    </source>
</evidence>
<feature type="chain" id="PRO_5031010513" description="Lipoprotein" evidence="1">
    <location>
        <begin position="27"/>
        <end position="148"/>
    </location>
</feature>
<evidence type="ECO:0008006" key="4">
    <source>
        <dbReference type="Google" id="ProtNLM"/>
    </source>
</evidence>
<gene>
    <name evidence="2" type="ORF">HNQ64_000862</name>
</gene>
<feature type="signal peptide" evidence="1">
    <location>
        <begin position="1"/>
        <end position="26"/>
    </location>
</feature>
<sequence>MKSALLVLSALAAMVSITSCTLTAKAYPVAGPAVQGGKVLDAKFTWAGNGSGTVALTLPDGEVCTGRYATVVGGIMSPEIVAAQGSAVAISSASVSTGDVRGLQTSRAMLMGTRGTIVDFEGYTSGANPTHGFGRAKDNNGNVWKVIW</sequence>
<reference evidence="2 3" key="1">
    <citation type="submission" date="2020-08" db="EMBL/GenBank/DDBJ databases">
        <title>Genomic Encyclopedia of Type Strains, Phase IV (KMG-IV): sequencing the most valuable type-strain genomes for metagenomic binning, comparative biology and taxonomic classification.</title>
        <authorList>
            <person name="Goeker M."/>
        </authorList>
    </citation>
    <scope>NUCLEOTIDE SEQUENCE [LARGE SCALE GENOMIC DNA]</scope>
    <source>
        <strain evidence="2 3">DSM 12251</strain>
    </source>
</reference>
<dbReference type="PROSITE" id="PS51257">
    <property type="entry name" value="PROKAR_LIPOPROTEIN"/>
    <property type="match status" value="1"/>
</dbReference>
<proteinExistence type="predicted"/>
<dbReference type="AlphaFoldDB" id="A0A7W7YI65"/>
<name>A0A7W7YI65_9BACT</name>
<dbReference type="Proteomes" id="UP000534294">
    <property type="component" value="Unassembled WGS sequence"/>
</dbReference>